<proteinExistence type="predicted"/>
<dbReference type="Proteomes" id="UP001151081">
    <property type="component" value="Unassembled WGS sequence"/>
</dbReference>
<dbReference type="Gene3D" id="2.120.10.70">
    <property type="entry name" value="Fucose-specific lectin"/>
    <property type="match status" value="1"/>
</dbReference>
<dbReference type="EMBL" id="JAGTJJ010000004">
    <property type="protein sequence ID" value="MDC3981273.1"/>
    <property type="molecule type" value="Genomic_DNA"/>
</dbReference>
<protein>
    <submittedName>
        <fullName evidence="2">Uncharacterized protein</fullName>
    </submittedName>
</protein>
<gene>
    <name evidence="2" type="ORF">KEG57_12235</name>
</gene>
<sequence length="446" mass="44142">MAKGHYQGITLALLGVALYGCPIDDAQVGETSSSSSGSGGMTSSSSSSGSGGAGGIGGNGGAGGVGGVGGSGGAGGVGGAGGSGGMGGACPVEPGLPGSCDTPGCPACPVLVMFGIGTQGGITKRFQSKDGWTMETALTEKSADAPAFVILPGQKAGIALLRSSEGATKDRIRASTWTEVGGFGLVMDVGANVMTRATPGIAASSAAAHIVYQDVSNNRYGYAAYTPGSGFSPTNEEVKVGADTYSLGDAAAAITVLGMDPVIANDGWNDSNLYTQRRAAGTWEAATPHDVGVDNSTPAIAALTSAQGPELVLVFSRSADKQLAFLTRKGGTWSTTPVDITDAKSTDPALLALPSGDALLVFREVATGNLRWSRFDGATFSTVENLGAKALGKPALALGAGDAEAELVYVDTTGKALHARLQNGAFTTPVLVGGTNLVGAAIATNL</sequence>
<dbReference type="SUPFAM" id="SSF89372">
    <property type="entry name" value="Fucose-specific lectin"/>
    <property type="match status" value="1"/>
</dbReference>
<accession>A0A9X3X310</accession>
<dbReference type="PROSITE" id="PS51257">
    <property type="entry name" value="PROKAR_LIPOPROTEIN"/>
    <property type="match status" value="1"/>
</dbReference>
<feature type="region of interest" description="Disordered" evidence="1">
    <location>
        <begin position="29"/>
        <end position="55"/>
    </location>
</feature>
<organism evidence="2 3">
    <name type="scientific">Polyangium jinanense</name>
    <dbReference type="NCBI Taxonomy" id="2829994"/>
    <lineage>
        <taxon>Bacteria</taxon>
        <taxon>Pseudomonadati</taxon>
        <taxon>Myxococcota</taxon>
        <taxon>Polyangia</taxon>
        <taxon>Polyangiales</taxon>
        <taxon>Polyangiaceae</taxon>
        <taxon>Polyangium</taxon>
    </lineage>
</organism>
<dbReference type="RefSeq" id="WP_272458488.1">
    <property type="nucleotide sequence ID" value="NZ_JAGTJJ010000004.1"/>
</dbReference>
<evidence type="ECO:0000313" key="2">
    <source>
        <dbReference type="EMBL" id="MDC3981273.1"/>
    </source>
</evidence>
<name>A0A9X3X310_9BACT</name>
<keyword evidence="3" id="KW-1185">Reference proteome</keyword>
<reference evidence="2 3" key="1">
    <citation type="submission" date="2021-04" db="EMBL/GenBank/DDBJ databases">
        <title>Genome analysis of Polyangium sp.</title>
        <authorList>
            <person name="Li Y."/>
            <person name="Wang J."/>
        </authorList>
    </citation>
    <scope>NUCLEOTIDE SEQUENCE [LARGE SCALE GENOMIC DNA]</scope>
    <source>
        <strain evidence="2 3">SDU14</strain>
    </source>
</reference>
<evidence type="ECO:0000256" key="1">
    <source>
        <dbReference type="SAM" id="MobiDB-lite"/>
    </source>
</evidence>
<comment type="caution">
    <text evidence="2">The sequence shown here is derived from an EMBL/GenBank/DDBJ whole genome shotgun (WGS) entry which is preliminary data.</text>
</comment>
<dbReference type="AlphaFoldDB" id="A0A9X3X310"/>
<evidence type="ECO:0000313" key="3">
    <source>
        <dbReference type="Proteomes" id="UP001151081"/>
    </source>
</evidence>
<feature type="compositionally biased region" description="Low complexity" evidence="1">
    <location>
        <begin position="32"/>
        <end position="48"/>
    </location>
</feature>